<proteinExistence type="predicted"/>
<evidence type="ECO:0000313" key="1">
    <source>
        <dbReference type="EMBL" id="KKM22097.1"/>
    </source>
</evidence>
<dbReference type="AlphaFoldDB" id="A0A0F9I3L8"/>
<feature type="non-terminal residue" evidence="1">
    <location>
        <position position="1"/>
    </location>
</feature>
<gene>
    <name evidence="1" type="ORF">LCGC14_1628850</name>
</gene>
<dbReference type="EMBL" id="LAZR01013408">
    <property type="protein sequence ID" value="KKM22097.1"/>
    <property type="molecule type" value="Genomic_DNA"/>
</dbReference>
<reference evidence="1" key="1">
    <citation type="journal article" date="2015" name="Nature">
        <title>Complex archaea that bridge the gap between prokaryotes and eukaryotes.</title>
        <authorList>
            <person name="Spang A."/>
            <person name="Saw J.H."/>
            <person name="Jorgensen S.L."/>
            <person name="Zaremba-Niedzwiedzka K."/>
            <person name="Martijn J."/>
            <person name="Lind A.E."/>
            <person name="van Eijk R."/>
            <person name="Schleper C."/>
            <person name="Guy L."/>
            <person name="Ettema T.J."/>
        </authorList>
    </citation>
    <scope>NUCLEOTIDE SEQUENCE</scope>
</reference>
<organism evidence="1">
    <name type="scientific">marine sediment metagenome</name>
    <dbReference type="NCBI Taxonomy" id="412755"/>
    <lineage>
        <taxon>unclassified sequences</taxon>
        <taxon>metagenomes</taxon>
        <taxon>ecological metagenomes</taxon>
    </lineage>
</organism>
<accession>A0A0F9I3L8</accession>
<protein>
    <submittedName>
        <fullName evidence="1">Uncharacterized protein</fullName>
    </submittedName>
</protein>
<sequence length="47" mass="5703">EKIKRMIYKGSKIEAIMRNDFIYPAKINLRVNTEVKQNDKIFKFLRT</sequence>
<name>A0A0F9I3L8_9ZZZZ</name>
<comment type="caution">
    <text evidence="1">The sequence shown here is derived from an EMBL/GenBank/DDBJ whole genome shotgun (WGS) entry which is preliminary data.</text>
</comment>